<evidence type="ECO:0000313" key="2">
    <source>
        <dbReference type="EMBL" id="KAF2755442.1"/>
    </source>
</evidence>
<proteinExistence type="predicted"/>
<dbReference type="InterPro" id="IPR001810">
    <property type="entry name" value="F-box_dom"/>
</dbReference>
<sequence length="426" mass="48415">MPPTLVTITPELQLSIVELLSFQDHINLSSTCKALRSLLVPFIFAKVPLKNTEESGKAVNDFIQGPYASHIKSIHLKFNAPGPQEWVDLESNYPADDQSVLDAVIPESVEQVLSNTSLLPGIDSLIIEVPTWTEAEMRTAFYLFDLVESDTAVIEDERIHAWRRLMARTYELVAGFDTIRHLEIREHVPKLVSTWNTPAFQKMLSGLKSFTFTLRGAENGAGWNLDTCVGWVSTTEAYGRYLFDHLINIETLEIESCNEAPLGLKSNSERWFAEFKVQPFIMPKLRHLTLKYVLLCPELRDLICAQSEVLETVKLINSGSEPHGYDTEESPTWAEFLDAIAKAAPKKLRSFQIVIEQSSDENKTPQDNITSKEHLVYYCWDTKYGSMPVDYWERPQDDDQQQKDENAFDKLMAIVQANHGRDALES</sequence>
<protein>
    <recommendedName>
        <fullName evidence="1">F-box domain-containing protein</fullName>
    </recommendedName>
</protein>
<dbReference type="Proteomes" id="UP000799437">
    <property type="component" value="Unassembled WGS sequence"/>
</dbReference>
<dbReference type="Pfam" id="PF00646">
    <property type="entry name" value="F-box"/>
    <property type="match status" value="1"/>
</dbReference>
<evidence type="ECO:0000259" key="1">
    <source>
        <dbReference type="Pfam" id="PF00646"/>
    </source>
</evidence>
<gene>
    <name evidence="2" type="ORF">EJ05DRAFT_101467</name>
</gene>
<accession>A0A6A6VXV4</accession>
<keyword evidence="3" id="KW-1185">Reference proteome</keyword>
<organism evidence="2 3">
    <name type="scientific">Pseudovirgaria hyperparasitica</name>
    <dbReference type="NCBI Taxonomy" id="470096"/>
    <lineage>
        <taxon>Eukaryota</taxon>
        <taxon>Fungi</taxon>
        <taxon>Dikarya</taxon>
        <taxon>Ascomycota</taxon>
        <taxon>Pezizomycotina</taxon>
        <taxon>Dothideomycetes</taxon>
        <taxon>Dothideomycetes incertae sedis</taxon>
        <taxon>Acrospermales</taxon>
        <taxon>Acrospermaceae</taxon>
        <taxon>Pseudovirgaria</taxon>
    </lineage>
</organism>
<reference evidence="2" key="1">
    <citation type="journal article" date="2020" name="Stud. Mycol.">
        <title>101 Dothideomycetes genomes: a test case for predicting lifestyles and emergence of pathogens.</title>
        <authorList>
            <person name="Haridas S."/>
            <person name="Albert R."/>
            <person name="Binder M."/>
            <person name="Bloem J."/>
            <person name="Labutti K."/>
            <person name="Salamov A."/>
            <person name="Andreopoulos B."/>
            <person name="Baker S."/>
            <person name="Barry K."/>
            <person name="Bills G."/>
            <person name="Bluhm B."/>
            <person name="Cannon C."/>
            <person name="Castanera R."/>
            <person name="Culley D."/>
            <person name="Daum C."/>
            <person name="Ezra D."/>
            <person name="Gonzalez J."/>
            <person name="Henrissat B."/>
            <person name="Kuo A."/>
            <person name="Liang C."/>
            <person name="Lipzen A."/>
            <person name="Lutzoni F."/>
            <person name="Magnuson J."/>
            <person name="Mondo S."/>
            <person name="Nolan M."/>
            <person name="Ohm R."/>
            <person name="Pangilinan J."/>
            <person name="Park H.-J."/>
            <person name="Ramirez L."/>
            <person name="Alfaro M."/>
            <person name="Sun H."/>
            <person name="Tritt A."/>
            <person name="Yoshinaga Y."/>
            <person name="Zwiers L.-H."/>
            <person name="Turgeon B."/>
            <person name="Goodwin S."/>
            <person name="Spatafora J."/>
            <person name="Crous P."/>
            <person name="Grigoriev I."/>
        </authorList>
    </citation>
    <scope>NUCLEOTIDE SEQUENCE</scope>
    <source>
        <strain evidence="2">CBS 121739</strain>
    </source>
</reference>
<feature type="domain" description="F-box" evidence="1">
    <location>
        <begin position="10"/>
        <end position="39"/>
    </location>
</feature>
<name>A0A6A6VXV4_9PEZI</name>
<dbReference type="GeneID" id="54479992"/>
<dbReference type="RefSeq" id="XP_033597893.1">
    <property type="nucleotide sequence ID" value="XM_033738938.1"/>
</dbReference>
<evidence type="ECO:0000313" key="3">
    <source>
        <dbReference type="Proteomes" id="UP000799437"/>
    </source>
</evidence>
<dbReference type="AlphaFoldDB" id="A0A6A6VXV4"/>
<dbReference type="EMBL" id="ML996577">
    <property type="protein sequence ID" value="KAF2755442.1"/>
    <property type="molecule type" value="Genomic_DNA"/>
</dbReference>
<dbReference type="OrthoDB" id="5410873at2759"/>